<dbReference type="AlphaFoldDB" id="A0A2T4CDS4"/>
<evidence type="ECO:0000313" key="1">
    <source>
        <dbReference type="EMBL" id="PTB79694.1"/>
    </source>
</evidence>
<sequence length="151" mass="16982">MTSSYEWLRVIPCKSHVLAARPGLLGLHYGWLPRVSITLPLGEQWLLCRSGDSWRLSRPSSRSCGNHAKTDVGCWQRDVCRLSSSTAANVVKAVQRIDEWDGDGENTNCFLLVSTVHIKRNVRVDSLGPLFARSPRLGTLPSRPLFDRMEH</sequence>
<organism evidence="1 2">
    <name type="scientific">Trichoderma longibrachiatum ATCC 18648</name>
    <dbReference type="NCBI Taxonomy" id="983965"/>
    <lineage>
        <taxon>Eukaryota</taxon>
        <taxon>Fungi</taxon>
        <taxon>Dikarya</taxon>
        <taxon>Ascomycota</taxon>
        <taxon>Pezizomycotina</taxon>
        <taxon>Sordariomycetes</taxon>
        <taxon>Hypocreomycetidae</taxon>
        <taxon>Hypocreales</taxon>
        <taxon>Hypocreaceae</taxon>
        <taxon>Trichoderma</taxon>
    </lineage>
</organism>
<proteinExistence type="predicted"/>
<reference evidence="1 2" key="1">
    <citation type="submission" date="2016-07" db="EMBL/GenBank/DDBJ databases">
        <title>Multiple horizontal gene transfer events from other fungi enriched the ability of initially mycotrophic Trichoderma (Ascomycota) to feed on dead plant biomass.</title>
        <authorList>
            <consortium name="DOE Joint Genome Institute"/>
            <person name="Aerts A."/>
            <person name="Atanasova L."/>
            <person name="Chenthamara K."/>
            <person name="Zhang J."/>
            <person name="Grujic M."/>
            <person name="Henrissat B."/>
            <person name="Kuo A."/>
            <person name="Salamov A."/>
            <person name="Lipzen A."/>
            <person name="Labutti K."/>
            <person name="Barry K."/>
            <person name="Miao Y."/>
            <person name="Rahimi M.J."/>
            <person name="Shen Q."/>
            <person name="Grigoriev I.V."/>
            <person name="Kubicek C.P."/>
            <person name="Druzhinina I.S."/>
        </authorList>
    </citation>
    <scope>NUCLEOTIDE SEQUENCE [LARGE SCALE GENOMIC DNA]</scope>
    <source>
        <strain evidence="1 2">ATCC 18648</strain>
    </source>
</reference>
<protein>
    <submittedName>
        <fullName evidence="1">Uncharacterized protein</fullName>
    </submittedName>
</protein>
<dbReference type="EMBL" id="KZ679128">
    <property type="protein sequence ID" value="PTB79694.1"/>
    <property type="molecule type" value="Genomic_DNA"/>
</dbReference>
<gene>
    <name evidence="1" type="ORF">M440DRAFT_1177110</name>
</gene>
<accession>A0A2T4CDS4</accession>
<name>A0A2T4CDS4_TRILO</name>
<keyword evidence="2" id="KW-1185">Reference proteome</keyword>
<evidence type="ECO:0000313" key="2">
    <source>
        <dbReference type="Proteomes" id="UP000240760"/>
    </source>
</evidence>
<dbReference type="OrthoDB" id="10406168at2759"/>
<dbReference type="Proteomes" id="UP000240760">
    <property type="component" value="Unassembled WGS sequence"/>
</dbReference>